<protein>
    <submittedName>
        <fullName evidence="3">Uncharacterized protein</fullName>
    </submittedName>
</protein>
<evidence type="ECO:0000256" key="2">
    <source>
        <dbReference type="SAM" id="MobiDB-lite"/>
    </source>
</evidence>
<proteinExistence type="predicted"/>
<sequence>MSKSKDKPMIQTRLSFSVLPHTARSKDQSPDTTTPDTSNQASEKQSGFEYDLSKDVGKLSVQNKPSKPITTTKPHCHQRRHHENYQGDMIRCTAIAKGDQQCDLYFCIKCLADHYNESAEEIGHTQSTEFTDQGRKINHVAGKQVTWACPKCSKAREERQNSGSRSIMQSFVQQKDANAKMKPLIAPPKLSNLELQFSEEVVWHRLQIREFVFRFENLLALTAEDRNLLQDAQGDWVTHRMLKKLICSLMELIALYGVENDTDQQKMATQFLQDEHIASSRPYLSLQHWQTISASLMAAGYEDTPVFNDEEAIAKSDAQQQMDWLPSFVTRSMQANGTGPMPIVKDGLRELITINLLSMCTLYTPCIRKDLLQGSVQLKDEEDALHTLRRQTMSDEMHARTTKNTLLQQLATTEERDAIQQQIEDLDNKTDEQRHLLYRKEVDVYLLSRRTSKRLSSAGTDQHGNQYWLFGDLHHYRDDQDFWGRGVIIIGPGCQMDEQRSEEISDDESDHQTPCVAMLTANNSKRWWYLSGIENIDMLVQWLNHHSEPKHLIRQLSSRSRYLNHLFHR</sequence>
<feature type="coiled-coil region" evidence="1">
    <location>
        <begin position="409"/>
        <end position="436"/>
    </location>
</feature>
<dbReference type="Proteomes" id="UP000612746">
    <property type="component" value="Unassembled WGS sequence"/>
</dbReference>
<accession>A0A8H7PJR0</accession>
<evidence type="ECO:0000313" key="3">
    <source>
        <dbReference type="EMBL" id="KAG2175123.1"/>
    </source>
</evidence>
<feature type="compositionally biased region" description="Polar residues" evidence="2">
    <location>
        <begin position="60"/>
        <end position="73"/>
    </location>
</feature>
<reference evidence="3" key="1">
    <citation type="submission" date="2020-12" db="EMBL/GenBank/DDBJ databases">
        <title>Metabolic potential, ecology and presence of endohyphal bacteria is reflected in genomic diversity of Mucoromycotina.</title>
        <authorList>
            <person name="Muszewska A."/>
            <person name="Okrasinska A."/>
            <person name="Steczkiewicz K."/>
            <person name="Drgas O."/>
            <person name="Orlowska M."/>
            <person name="Perlinska-Lenart U."/>
            <person name="Aleksandrzak-Piekarczyk T."/>
            <person name="Szatraj K."/>
            <person name="Zielenkiewicz U."/>
            <person name="Pilsyk S."/>
            <person name="Malc E."/>
            <person name="Mieczkowski P."/>
            <person name="Kruszewska J.S."/>
            <person name="Biernat P."/>
            <person name="Pawlowska J."/>
        </authorList>
    </citation>
    <scope>NUCLEOTIDE SEQUENCE</scope>
    <source>
        <strain evidence="3">WA0000051536</strain>
    </source>
</reference>
<dbReference type="AlphaFoldDB" id="A0A8H7PJR0"/>
<dbReference type="EMBL" id="JAEPRA010000015">
    <property type="protein sequence ID" value="KAG2175123.1"/>
    <property type="molecule type" value="Genomic_DNA"/>
</dbReference>
<organism evidence="3 4">
    <name type="scientific">Umbelopsis vinacea</name>
    <dbReference type="NCBI Taxonomy" id="44442"/>
    <lineage>
        <taxon>Eukaryota</taxon>
        <taxon>Fungi</taxon>
        <taxon>Fungi incertae sedis</taxon>
        <taxon>Mucoromycota</taxon>
        <taxon>Mucoromycotina</taxon>
        <taxon>Umbelopsidomycetes</taxon>
        <taxon>Umbelopsidales</taxon>
        <taxon>Umbelopsidaceae</taxon>
        <taxon>Umbelopsis</taxon>
    </lineage>
</organism>
<name>A0A8H7PJR0_9FUNG</name>
<keyword evidence="1" id="KW-0175">Coiled coil</keyword>
<evidence type="ECO:0000256" key="1">
    <source>
        <dbReference type="SAM" id="Coils"/>
    </source>
</evidence>
<gene>
    <name evidence="3" type="ORF">INT44_007601</name>
</gene>
<keyword evidence="4" id="KW-1185">Reference proteome</keyword>
<evidence type="ECO:0000313" key="4">
    <source>
        <dbReference type="Proteomes" id="UP000612746"/>
    </source>
</evidence>
<feature type="region of interest" description="Disordered" evidence="2">
    <location>
        <begin position="1"/>
        <end position="81"/>
    </location>
</feature>
<dbReference type="OrthoDB" id="298344at2759"/>
<comment type="caution">
    <text evidence="3">The sequence shown here is derived from an EMBL/GenBank/DDBJ whole genome shotgun (WGS) entry which is preliminary data.</text>
</comment>